<dbReference type="EC" id="3.4.23.36" evidence="9"/>
<evidence type="ECO:0000256" key="9">
    <source>
        <dbReference type="HAMAP-Rule" id="MF_00161"/>
    </source>
</evidence>
<comment type="function">
    <text evidence="9 10">This protein specifically catalyzes the removal of signal peptides from prolipoproteins.</text>
</comment>
<keyword evidence="4 9" id="KW-0812">Transmembrane</keyword>
<dbReference type="PANTHER" id="PTHR33695">
    <property type="entry name" value="LIPOPROTEIN SIGNAL PEPTIDASE"/>
    <property type="match status" value="1"/>
</dbReference>
<evidence type="ECO:0000313" key="13">
    <source>
        <dbReference type="Proteomes" id="UP000620670"/>
    </source>
</evidence>
<sequence length="167" mass="17994">MQPTASTHLTPALTAVVAATLLDQFTKWLILEVVMQPPQVIPIVPFFNLTLGYNTGISFGLLQSVFEDNPWVLTSLTLTIVGFLLLWARRAGSRREAIALGLISGGALGNAIDRIRQGAVTDFLDVYVGTWHWPTFNMADVAIFLGAATLVVGDLFGRNRPAAPASS</sequence>
<dbReference type="Proteomes" id="UP000620670">
    <property type="component" value="Unassembled WGS sequence"/>
</dbReference>
<keyword evidence="7 9" id="KW-1133">Transmembrane helix</keyword>
<accession>A0ABS0Y3T4</accession>
<comment type="caution">
    <text evidence="12">The sequence shown here is derived from an EMBL/GenBank/DDBJ whole genome shotgun (WGS) entry which is preliminary data.</text>
</comment>
<dbReference type="PRINTS" id="PR00781">
    <property type="entry name" value="LIPOSIGPTASE"/>
</dbReference>
<dbReference type="InterPro" id="IPR001872">
    <property type="entry name" value="Peptidase_A8"/>
</dbReference>
<keyword evidence="5 9" id="KW-0064">Aspartyl protease</keyword>
<evidence type="ECO:0000256" key="8">
    <source>
        <dbReference type="ARBA" id="ARBA00023136"/>
    </source>
</evidence>
<gene>
    <name evidence="9 12" type="primary">lspA</name>
    <name evidence="12" type="ORF">JAO75_16315</name>
</gene>
<feature type="active site" evidence="9">
    <location>
        <position position="140"/>
    </location>
</feature>
<dbReference type="EMBL" id="JAELXT010000018">
    <property type="protein sequence ID" value="MBJ6126969.1"/>
    <property type="molecule type" value="Genomic_DNA"/>
</dbReference>
<evidence type="ECO:0000256" key="7">
    <source>
        <dbReference type="ARBA" id="ARBA00022989"/>
    </source>
</evidence>
<evidence type="ECO:0000256" key="3">
    <source>
        <dbReference type="ARBA" id="ARBA00022670"/>
    </source>
</evidence>
<evidence type="ECO:0000256" key="10">
    <source>
        <dbReference type="RuleBase" id="RU000594"/>
    </source>
</evidence>
<comment type="pathway">
    <text evidence="9">Protein modification; lipoprotein biosynthesis (signal peptide cleavage).</text>
</comment>
<dbReference type="RefSeq" id="WP_199050192.1">
    <property type="nucleotide sequence ID" value="NZ_JAELXT010000018.1"/>
</dbReference>
<evidence type="ECO:0000256" key="1">
    <source>
        <dbReference type="ARBA" id="ARBA00006139"/>
    </source>
</evidence>
<keyword evidence="8 9" id="KW-0472">Membrane</keyword>
<dbReference type="PANTHER" id="PTHR33695:SF1">
    <property type="entry name" value="LIPOPROTEIN SIGNAL PEPTIDASE"/>
    <property type="match status" value="1"/>
</dbReference>
<organism evidence="12 13">
    <name type="scientific">Microvirga splendida</name>
    <dbReference type="NCBI Taxonomy" id="2795727"/>
    <lineage>
        <taxon>Bacteria</taxon>
        <taxon>Pseudomonadati</taxon>
        <taxon>Pseudomonadota</taxon>
        <taxon>Alphaproteobacteria</taxon>
        <taxon>Hyphomicrobiales</taxon>
        <taxon>Methylobacteriaceae</taxon>
        <taxon>Microvirga</taxon>
    </lineage>
</organism>
<dbReference type="PROSITE" id="PS00855">
    <property type="entry name" value="SPASE_II"/>
    <property type="match status" value="1"/>
</dbReference>
<proteinExistence type="inferred from homology"/>
<keyword evidence="2 9" id="KW-1003">Cell membrane</keyword>
<reference evidence="13" key="1">
    <citation type="submission" date="2020-12" db="EMBL/GenBank/DDBJ databases">
        <title>Hymenobacter sp.</title>
        <authorList>
            <person name="Kim M.K."/>
        </authorList>
    </citation>
    <scope>NUCLEOTIDE SEQUENCE [LARGE SCALE GENOMIC DNA]</scope>
    <source>
        <strain evidence="13">BT325</strain>
    </source>
</reference>
<comment type="catalytic activity">
    <reaction evidence="9 10">
        <text>Release of signal peptides from bacterial membrane prolipoproteins. Hydrolyzes -Xaa-Yaa-Zaa-|-(S,diacylglyceryl)Cys-, in which Xaa is hydrophobic (preferably Leu), and Yaa (Ala or Ser) and Zaa (Gly or Ala) have small, neutral side chains.</text>
        <dbReference type="EC" id="3.4.23.36"/>
    </reaction>
</comment>
<keyword evidence="6 9" id="KW-0378">Hydrolase</keyword>
<feature type="transmembrane region" description="Helical" evidence="9">
    <location>
        <begin position="43"/>
        <end position="65"/>
    </location>
</feature>
<evidence type="ECO:0000313" key="12">
    <source>
        <dbReference type="EMBL" id="MBJ6126969.1"/>
    </source>
</evidence>
<evidence type="ECO:0000256" key="4">
    <source>
        <dbReference type="ARBA" id="ARBA00022692"/>
    </source>
</evidence>
<protein>
    <recommendedName>
        <fullName evidence="9">Lipoprotein signal peptidase</fullName>
        <ecNumber evidence="9">3.4.23.36</ecNumber>
    </recommendedName>
    <alternativeName>
        <fullName evidence="9">Prolipoprotein signal peptidase</fullName>
    </alternativeName>
    <alternativeName>
        <fullName evidence="9">Signal peptidase II</fullName>
        <shortName evidence="9">SPase II</shortName>
    </alternativeName>
</protein>
<dbReference type="NCBIfam" id="TIGR00077">
    <property type="entry name" value="lspA"/>
    <property type="match status" value="1"/>
</dbReference>
<feature type="active site" evidence="9">
    <location>
        <position position="122"/>
    </location>
</feature>
<name>A0ABS0Y3T4_9HYPH</name>
<comment type="caution">
    <text evidence="9">Lacks conserved residue(s) required for the propagation of feature annotation.</text>
</comment>
<dbReference type="Pfam" id="PF01252">
    <property type="entry name" value="Peptidase_A8"/>
    <property type="match status" value="1"/>
</dbReference>
<evidence type="ECO:0000256" key="5">
    <source>
        <dbReference type="ARBA" id="ARBA00022750"/>
    </source>
</evidence>
<evidence type="ECO:0000256" key="11">
    <source>
        <dbReference type="RuleBase" id="RU004181"/>
    </source>
</evidence>
<keyword evidence="3 9" id="KW-0645">Protease</keyword>
<dbReference type="HAMAP" id="MF_00161">
    <property type="entry name" value="LspA"/>
    <property type="match status" value="1"/>
</dbReference>
<comment type="similarity">
    <text evidence="1 9 11">Belongs to the peptidase A8 family.</text>
</comment>
<comment type="subcellular location">
    <subcellularLocation>
        <location evidence="9">Cell membrane</location>
        <topology evidence="9">Multi-pass membrane protein</topology>
    </subcellularLocation>
</comment>
<feature type="transmembrane region" description="Helical" evidence="9">
    <location>
        <begin position="71"/>
        <end position="88"/>
    </location>
</feature>
<keyword evidence="13" id="KW-1185">Reference proteome</keyword>
<evidence type="ECO:0000256" key="2">
    <source>
        <dbReference type="ARBA" id="ARBA00022475"/>
    </source>
</evidence>
<evidence type="ECO:0000256" key="6">
    <source>
        <dbReference type="ARBA" id="ARBA00022801"/>
    </source>
</evidence>
<dbReference type="GO" id="GO:0004190">
    <property type="term" value="F:aspartic-type endopeptidase activity"/>
    <property type="evidence" value="ECO:0007669"/>
    <property type="project" value="UniProtKB-EC"/>
</dbReference>